<dbReference type="OrthoDB" id="9926200at2"/>
<dbReference type="RefSeq" id="WP_069961026.1">
    <property type="nucleotide sequence ID" value="NZ_CP016094.1"/>
</dbReference>
<dbReference type="AlphaFoldDB" id="A0A1D8AS33"/>
<sequence length="154" mass="15518">MKFVAGLVLLAAALLGGGCVVVVATVATATALTATTIKTAGKVTTTTVATGGKIAAAAVSSSGDVTALTIETAAQLARTGMVVLVDAGNGAVHELPWREGLRLQQALTASRLDAGFKAAKIFRAGRVLATRLNDARTGSPVPELRPGDVVELLR</sequence>
<dbReference type="PROSITE" id="PS51257">
    <property type="entry name" value="PROKAR_LIPOPROTEIN"/>
    <property type="match status" value="1"/>
</dbReference>
<dbReference type="STRING" id="1838286.Verru16b_00751"/>
<evidence type="ECO:0000313" key="3">
    <source>
        <dbReference type="Proteomes" id="UP000095228"/>
    </source>
</evidence>
<keyword evidence="1" id="KW-0732">Signal</keyword>
<dbReference type="EMBL" id="CP016094">
    <property type="protein sequence ID" value="AOS43698.1"/>
    <property type="molecule type" value="Genomic_DNA"/>
</dbReference>
<proteinExistence type="predicted"/>
<feature type="signal peptide" evidence="1">
    <location>
        <begin position="1"/>
        <end position="24"/>
    </location>
</feature>
<gene>
    <name evidence="2" type="ORF">Verru16b_00751</name>
</gene>
<dbReference type="KEGG" id="obg:Verru16b_00751"/>
<reference evidence="2 3" key="1">
    <citation type="submission" date="2016-06" db="EMBL/GenBank/DDBJ databases">
        <title>Three novel species with peptidoglycan cell walls form the new genus Lacunisphaera gen. nov. in the family Opitutaceae of the verrucomicrobial subdivision 4.</title>
        <authorList>
            <person name="Rast P."/>
            <person name="Gloeckner I."/>
            <person name="Jogler M."/>
            <person name="Boedeker C."/>
            <person name="Jeske O."/>
            <person name="Wiegand S."/>
            <person name="Reinhardt R."/>
            <person name="Schumann P."/>
            <person name="Rohde M."/>
            <person name="Spring S."/>
            <person name="Gloeckner F.O."/>
            <person name="Jogler C."/>
        </authorList>
    </citation>
    <scope>NUCLEOTIDE SEQUENCE [LARGE SCALE GENOMIC DNA]</scope>
    <source>
        <strain evidence="2 3">IG16b</strain>
    </source>
</reference>
<evidence type="ECO:0000313" key="2">
    <source>
        <dbReference type="EMBL" id="AOS43698.1"/>
    </source>
</evidence>
<feature type="chain" id="PRO_5009105030" evidence="1">
    <location>
        <begin position="25"/>
        <end position="154"/>
    </location>
</feature>
<name>A0A1D8AS33_9BACT</name>
<dbReference type="Proteomes" id="UP000095228">
    <property type="component" value="Chromosome"/>
</dbReference>
<keyword evidence="3" id="KW-1185">Reference proteome</keyword>
<organism evidence="2 3">
    <name type="scientific">Lacunisphaera limnophila</name>
    <dbReference type="NCBI Taxonomy" id="1838286"/>
    <lineage>
        <taxon>Bacteria</taxon>
        <taxon>Pseudomonadati</taxon>
        <taxon>Verrucomicrobiota</taxon>
        <taxon>Opitutia</taxon>
        <taxon>Opitutales</taxon>
        <taxon>Opitutaceae</taxon>
        <taxon>Lacunisphaera</taxon>
    </lineage>
</organism>
<evidence type="ECO:0000256" key="1">
    <source>
        <dbReference type="SAM" id="SignalP"/>
    </source>
</evidence>
<protein>
    <submittedName>
        <fullName evidence="2">Uncharacterized protein</fullName>
    </submittedName>
</protein>
<accession>A0A1D8AS33</accession>